<reference evidence="2" key="1">
    <citation type="journal article" date="2020" name="Stud. Mycol.">
        <title>101 Dothideomycetes genomes: a test case for predicting lifestyles and emergence of pathogens.</title>
        <authorList>
            <person name="Haridas S."/>
            <person name="Albert R."/>
            <person name="Binder M."/>
            <person name="Bloem J."/>
            <person name="Labutti K."/>
            <person name="Salamov A."/>
            <person name="Andreopoulos B."/>
            <person name="Baker S."/>
            <person name="Barry K."/>
            <person name="Bills G."/>
            <person name="Bluhm B."/>
            <person name="Cannon C."/>
            <person name="Castanera R."/>
            <person name="Culley D."/>
            <person name="Daum C."/>
            <person name="Ezra D."/>
            <person name="Gonzalez J."/>
            <person name="Henrissat B."/>
            <person name="Kuo A."/>
            <person name="Liang C."/>
            <person name="Lipzen A."/>
            <person name="Lutzoni F."/>
            <person name="Magnuson J."/>
            <person name="Mondo S."/>
            <person name="Nolan M."/>
            <person name="Ohm R."/>
            <person name="Pangilinan J."/>
            <person name="Park H.-J."/>
            <person name="Ramirez L."/>
            <person name="Alfaro M."/>
            <person name="Sun H."/>
            <person name="Tritt A."/>
            <person name="Yoshinaga Y."/>
            <person name="Zwiers L.-H."/>
            <person name="Turgeon B."/>
            <person name="Goodwin S."/>
            <person name="Spatafora J."/>
            <person name="Crous P."/>
            <person name="Grigoriev I."/>
        </authorList>
    </citation>
    <scope>NUCLEOTIDE SEQUENCE</scope>
    <source>
        <strain evidence="2">CBS 113389</strain>
    </source>
</reference>
<evidence type="ECO:0000313" key="2">
    <source>
        <dbReference type="EMBL" id="KAF2486529.1"/>
    </source>
</evidence>
<evidence type="ECO:0000256" key="1">
    <source>
        <dbReference type="SAM" id="MobiDB-lite"/>
    </source>
</evidence>
<gene>
    <name evidence="2" type="ORF">BDY17DRAFT_321315</name>
</gene>
<protein>
    <submittedName>
        <fullName evidence="2">Uncharacterized protein</fullName>
    </submittedName>
</protein>
<dbReference type="OrthoDB" id="3853613at2759"/>
<name>A0A6A6Q3D6_9PEZI</name>
<dbReference type="RefSeq" id="XP_033593098.1">
    <property type="nucleotide sequence ID" value="XM_033736602.1"/>
</dbReference>
<keyword evidence="3" id="KW-1185">Reference proteome</keyword>
<dbReference type="AlphaFoldDB" id="A0A6A6Q3D6"/>
<sequence length="345" mass="38811">MAALGLDLNQQDLIANGWDDIATSIHGEQMRVEADGRKPLQFVYLRTEPDKGKVRKGKSQTATTNITYDPVEDRPAGMTITKLPDPRELVEGDETYRYLEVGIIIGNQPDKYTPTGQPRDKKRESDRAARGPLRRDPTAMRVFIPETESVAPQARFYVGVRPVNGHLLPRVIPNTNIFFYQEFRHGFTAKMTLREQKRVVLTRIREQAARDKTGAAVNDDMGADDDDSELQPSKEGQPGPNFGHTLQSFCNYDENFSKEEAMHLVEAFGLADSTDDKNAMLRVLAIHDEICANGLGYLIPYKSARFFIRTCIRMLPIDRVESDTLPAIQLALGVLADFNKENANR</sequence>
<feature type="region of interest" description="Disordered" evidence="1">
    <location>
        <begin position="108"/>
        <end position="134"/>
    </location>
</feature>
<dbReference type="EMBL" id="MU001632">
    <property type="protein sequence ID" value="KAF2486529.1"/>
    <property type="molecule type" value="Genomic_DNA"/>
</dbReference>
<organism evidence="2 3">
    <name type="scientific">Neohortaea acidophila</name>
    <dbReference type="NCBI Taxonomy" id="245834"/>
    <lineage>
        <taxon>Eukaryota</taxon>
        <taxon>Fungi</taxon>
        <taxon>Dikarya</taxon>
        <taxon>Ascomycota</taxon>
        <taxon>Pezizomycotina</taxon>
        <taxon>Dothideomycetes</taxon>
        <taxon>Dothideomycetidae</taxon>
        <taxon>Mycosphaerellales</taxon>
        <taxon>Teratosphaeriaceae</taxon>
        <taxon>Neohortaea</taxon>
    </lineage>
</organism>
<dbReference type="Proteomes" id="UP000799767">
    <property type="component" value="Unassembled WGS sequence"/>
</dbReference>
<proteinExistence type="predicted"/>
<dbReference type="GeneID" id="54477604"/>
<accession>A0A6A6Q3D6</accession>
<feature type="compositionally biased region" description="Basic and acidic residues" evidence="1">
    <location>
        <begin position="118"/>
        <end position="134"/>
    </location>
</feature>
<evidence type="ECO:0000313" key="3">
    <source>
        <dbReference type="Proteomes" id="UP000799767"/>
    </source>
</evidence>
<feature type="region of interest" description="Disordered" evidence="1">
    <location>
        <begin position="211"/>
        <end position="242"/>
    </location>
</feature>